<evidence type="ECO:0000313" key="1">
    <source>
        <dbReference type="EMBL" id="BBF81173.1"/>
    </source>
</evidence>
<dbReference type="EMBL" id="AP018827">
    <property type="protein sequence ID" value="BBF81173.1"/>
    <property type="molecule type" value="Genomic_DNA"/>
</dbReference>
<protein>
    <submittedName>
        <fullName evidence="1">Uncharacterized protein</fullName>
    </submittedName>
</protein>
<accession>A0A3G9G7L2</accession>
<dbReference type="AlphaFoldDB" id="A0A3G9G7L2"/>
<organism evidence="1 2">
    <name type="scientific">Asticcacaulis excentricus</name>
    <dbReference type="NCBI Taxonomy" id="78587"/>
    <lineage>
        <taxon>Bacteria</taxon>
        <taxon>Pseudomonadati</taxon>
        <taxon>Pseudomonadota</taxon>
        <taxon>Alphaproteobacteria</taxon>
        <taxon>Caulobacterales</taxon>
        <taxon>Caulobacteraceae</taxon>
        <taxon>Asticcacaulis</taxon>
    </lineage>
</organism>
<reference evidence="2" key="1">
    <citation type="journal article" date="2017" name="Biotechnol. Biofuels">
        <title>Evaluation of environmental bacterial communities as a factor affecting the growth of duckweed Lemna minor.</title>
        <authorList>
            <person name="Ishizawa H."/>
            <person name="Kuroda M."/>
            <person name="Morikawa M."/>
            <person name="Ike M."/>
        </authorList>
    </citation>
    <scope>NUCLEOTIDE SEQUENCE [LARGE SCALE GENOMIC DNA]</scope>
    <source>
        <strain evidence="2">M6</strain>
    </source>
</reference>
<proteinExistence type="predicted"/>
<dbReference type="Proteomes" id="UP000278756">
    <property type="component" value="Chromosome 1"/>
</dbReference>
<reference evidence="2" key="2">
    <citation type="journal article" date="2017" name="Plant Physiol. Biochem.">
        <title>Differential oxidative and antioxidative response of duckweed Lemna minor toward plant growth promoting/inhibiting bacteria.</title>
        <authorList>
            <person name="Ishizawa H."/>
            <person name="Kuroda M."/>
            <person name="Morikawa M."/>
            <person name="Ike M."/>
        </authorList>
    </citation>
    <scope>NUCLEOTIDE SEQUENCE [LARGE SCALE GENOMIC DNA]</scope>
    <source>
        <strain evidence="2">M6</strain>
    </source>
</reference>
<name>A0A3G9G7L2_9CAUL</name>
<gene>
    <name evidence="1" type="ORF">EM6_1769</name>
</gene>
<sequence length="49" mass="5597">MQLFGCGGCGFTHAVLMRFQASFFKAKHRILPTWCRTIQTPTLILFDCC</sequence>
<evidence type="ECO:0000313" key="2">
    <source>
        <dbReference type="Proteomes" id="UP000278756"/>
    </source>
</evidence>